<gene>
    <name evidence="1" type="ORF">Esi_0191_0006</name>
</gene>
<dbReference type="Gene3D" id="3.80.10.10">
    <property type="entry name" value="Ribonuclease Inhibitor"/>
    <property type="match status" value="1"/>
</dbReference>
<dbReference type="InterPro" id="IPR032675">
    <property type="entry name" value="LRR_dom_sf"/>
</dbReference>
<evidence type="ECO:0000313" key="1">
    <source>
        <dbReference type="EMBL" id="CBN80246.1"/>
    </source>
</evidence>
<dbReference type="OrthoDB" id="2021138at2759"/>
<accession>D8LHC9</accession>
<dbReference type="PANTHER" id="PTHR48054">
    <property type="entry name" value="RECEPTOR KINASE-LIKE PROTEIN XA21"/>
    <property type="match status" value="1"/>
</dbReference>
<dbReference type="AlphaFoldDB" id="D8LHC9"/>
<reference evidence="1 2" key="1">
    <citation type="journal article" date="2010" name="Nature">
        <title>The Ectocarpus genome and the independent evolution of multicellularity in brown algae.</title>
        <authorList>
            <person name="Cock J.M."/>
            <person name="Sterck L."/>
            <person name="Rouze P."/>
            <person name="Scornet D."/>
            <person name="Allen A.E."/>
            <person name="Amoutzias G."/>
            <person name="Anthouard V."/>
            <person name="Artiguenave F."/>
            <person name="Aury J.M."/>
            <person name="Badger J.H."/>
            <person name="Beszteri B."/>
            <person name="Billiau K."/>
            <person name="Bonnet E."/>
            <person name="Bothwell J.H."/>
            <person name="Bowler C."/>
            <person name="Boyen C."/>
            <person name="Brownlee C."/>
            <person name="Carrano C.J."/>
            <person name="Charrier B."/>
            <person name="Cho G.Y."/>
            <person name="Coelho S.M."/>
            <person name="Collen J."/>
            <person name="Corre E."/>
            <person name="Da Silva C."/>
            <person name="Delage L."/>
            <person name="Delaroque N."/>
            <person name="Dittami S.M."/>
            <person name="Doulbeau S."/>
            <person name="Elias M."/>
            <person name="Farnham G."/>
            <person name="Gachon C.M."/>
            <person name="Gschloessl B."/>
            <person name="Heesch S."/>
            <person name="Jabbari K."/>
            <person name="Jubin C."/>
            <person name="Kawai H."/>
            <person name="Kimura K."/>
            <person name="Kloareg B."/>
            <person name="Kupper F.C."/>
            <person name="Lang D."/>
            <person name="Le Bail A."/>
            <person name="Leblanc C."/>
            <person name="Lerouge P."/>
            <person name="Lohr M."/>
            <person name="Lopez P.J."/>
            <person name="Martens C."/>
            <person name="Maumus F."/>
            <person name="Michel G."/>
            <person name="Miranda-Saavedra D."/>
            <person name="Morales J."/>
            <person name="Moreau H."/>
            <person name="Motomura T."/>
            <person name="Nagasato C."/>
            <person name="Napoli C.A."/>
            <person name="Nelson D.R."/>
            <person name="Nyvall-Collen P."/>
            <person name="Peters A.F."/>
            <person name="Pommier C."/>
            <person name="Potin P."/>
            <person name="Poulain J."/>
            <person name="Quesneville H."/>
            <person name="Read B."/>
            <person name="Rensing S.A."/>
            <person name="Ritter A."/>
            <person name="Rousvoal S."/>
            <person name="Samanta M."/>
            <person name="Samson G."/>
            <person name="Schroeder D.C."/>
            <person name="Segurens B."/>
            <person name="Strittmatter M."/>
            <person name="Tonon T."/>
            <person name="Tregear J.W."/>
            <person name="Valentin K."/>
            <person name="von Dassow P."/>
            <person name="Yamagishi T."/>
            <person name="Van de Peer Y."/>
            <person name="Wincker P."/>
        </authorList>
    </citation>
    <scope>NUCLEOTIDE SEQUENCE [LARGE SCALE GENOMIC DNA]</scope>
    <source>
        <strain evidence="2">Ec32 / CCAP1310/4</strain>
    </source>
</reference>
<sequence length="119" mass="13088">MGYRSILPELGALSKLQLLHLPWTSSKAAHRTTGIQPEISITDAMAQALQKHRPIPPELGILAALQELYVSSNQLPALQNLLLQDNQLSGQFGKRETLYLHRNKLSGEIPASLGQLSEL</sequence>
<evidence type="ECO:0000313" key="2">
    <source>
        <dbReference type="Proteomes" id="UP000002630"/>
    </source>
</evidence>
<dbReference type="Pfam" id="PF00560">
    <property type="entry name" value="LRR_1"/>
    <property type="match status" value="1"/>
</dbReference>
<protein>
    <submittedName>
        <fullName evidence="1">Hypothetical leucine rich repeat protein</fullName>
    </submittedName>
</protein>
<dbReference type="InterPro" id="IPR052592">
    <property type="entry name" value="LRR-RLK"/>
</dbReference>
<dbReference type="EMBL" id="FN649760">
    <property type="protein sequence ID" value="CBN80246.1"/>
    <property type="molecule type" value="Genomic_DNA"/>
</dbReference>
<dbReference type="InterPro" id="IPR001611">
    <property type="entry name" value="Leu-rich_rpt"/>
</dbReference>
<name>D8LHC9_ECTSI</name>
<keyword evidence="2" id="KW-1185">Reference proteome</keyword>
<dbReference type="SUPFAM" id="SSF52058">
    <property type="entry name" value="L domain-like"/>
    <property type="match status" value="1"/>
</dbReference>
<proteinExistence type="predicted"/>
<dbReference type="Proteomes" id="UP000002630">
    <property type="component" value="Unassembled WGS sequence"/>
</dbReference>
<dbReference type="PANTHER" id="PTHR48054:SF82">
    <property type="entry name" value="LRR RECEPTOR-LIKE SERINE_THREONINE-PROTEIN KINASE FLS2"/>
    <property type="match status" value="1"/>
</dbReference>
<dbReference type="InParanoid" id="D8LHC9"/>
<organism evidence="1 2">
    <name type="scientific">Ectocarpus siliculosus</name>
    <name type="common">Brown alga</name>
    <name type="synonym">Conferva siliculosa</name>
    <dbReference type="NCBI Taxonomy" id="2880"/>
    <lineage>
        <taxon>Eukaryota</taxon>
        <taxon>Sar</taxon>
        <taxon>Stramenopiles</taxon>
        <taxon>Ochrophyta</taxon>
        <taxon>PX clade</taxon>
        <taxon>Phaeophyceae</taxon>
        <taxon>Ectocarpales</taxon>
        <taxon>Ectocarpaceae</taxon>
        <taxon>Ectocarpus</taxon>
    </lineage>
</organism>